<dbReference type="EMBL" id="MU277250">
    <property type="protein sequence ID" value="KAI0057259.1"/>
    <property type="molecule type" value="Genomic_DNA"/>
</dbReference>
<protein>
    <submittedName>
        <fullName evidence="1">Uncharacterized protein</fullName>
    </submittedName>
</protein>
<comment type="caution">
    <text evidence="1">The sequence shown here is derived from an EMBL/GenBank/DDBJ whole genome shotgun (WGS) entry which is preliminary data.</text>
</comment>
<proteinExistence type="predicted"/>
<organism evidence="1 2">
    <name type="scientific">Artomyces pyxidatus</name>
    <dbReference type="NCBI Taxonomy" id="48021"/>
    <lineage>
        <taxon>Eukaryota</taxon>
        <taxon>Fungi</taxon>
        <taxon>Dikarya</taxon>
        <taxon>Basidiomycota</taxon>
        <taxon>Agaricomycotina</taxon>
        <taxon>Agaricomycetes</taxon>
        <taxon>Russulales</taxon>
        <taxon>Auriscalpiaceae</taxon>
        <taxon>Artomyces</taxon>
    </lineage>
</organism>
<accession>A0ACB8SL58</accession>
<name>A0ACB8SL58_9AGAM</name>
<evidence type="ECO:0000313" key="1">
    <source>
        <dbReference type="EMBL" id="KAI0057259.1"/>
    </source>
</evidence>
<reference evidence="1" key="2">
    <citation type="journal article" date="2022" name="New Phytol.">
        <title>Evolutionary transition to the ectomycorrhizal habit in the genomes of a hyperdiverse lineage of mushroom-forming fungi.</title>
        <authorList>
            <person name="Looney B."/>
            <person name="Miyauchi S."/>
            <person name="Morin E."/>
            <person name="Drula E."/>
            <person name="Courty P.E."/>
            <person name="Kohler A."/>
            <person name="Kuo A."/>
            <person name="LaButti K."/>
            <person name="Pangilinan J."/>
            <person name="Lipzen A."/>
            <person name="Riley R."/>
            <person name="Andreopoulos W."/>
            <person name="He G."/>
            <person name="Johnson J."/>
            <person name="Nolan M."/>
            <person name="Tritt A."/>
            <person name="Barry K.W."/>
            <person name="Grigoriev I.V."/>
            <person name="Nagy L.G."/>
            <person name="Hibbett D."/>
            <person name="Henrissat B."/>
            <person name="Matheny P.B."/>
            <person name="Labbe J."/>
            <person name="Martin F.M."/>
        </authorList>
    </citation>
    <scope>NUCLEOTIDE SEQUENCE</scope>
    <source>
        <strain evidence="1">HHB10654</strain>
    </source>
</reference>
<sequence>MHPSTALVVLAGASQVAFAAPLPLLSTSLLFTPPELQALQNKLPNAKRENIVGEIGADIAKVGEKTIGSSLKSGALSGIGTLIGGAGIGGLLDHFDGSSSTPSSRDWDEYLEARGDVAGEIADDGAKAVAKVAQNSGIGKTIGNSIAGALTSLGVGGAISSLFDHAQKNQAQRREILEYLMARENVVGEVGEEIAKVGEKTIGSSLKSGALSGIGTLIGGAGIGGLLDHFSKSSSSSKREILEYLMARENIVGEVGEEIAKVGEKTIGSSLKNGALSGVGTLIGGAGIGGLLDHFDKSSSSSSRDFDDEYLVARGDVAGEIADDGAKAVAQVAKNSGIGKTIGNSIAGALTSLGVGGAISSLFDHAQKNQAAASKREILEYIEARANEELATRELINALLEAREIDELD</sequence>
<dbReference type="Proteomes" id="UP000814140">
    <property type="component" value="Unassembled WGS sequence"/>
</dbReference>
<reference evidence="1" key="1">
    <citation type="submission" date="2021-03" db="EMBL/GenBank/DDBJ databases">
        <authorList>
            <consortium name="DOE Joint Genome Institute"/>
            <person name="Ahrendt S."/>
            <person name="Looney B.P."/>
            <person name="Miyauchi S."/>
            <person name="Morin E."/>
            <person name="Drula E."/>
            <person name="Courty P.E."/>
            <person name="Chicoki N."/>
            <person name="Fauchery L."/>
            <person name="Kohler A."/>
            <person name="Kuo A."/>
            <person name="Labutti K."/>
            <person name="Pangilinan J."/>
            <person name="Lipzen A."/>
            <person name="Riley R."/>
            <person name="Andreopoulos W."/>
            <person name="He G."/>
            <person name="Johnson J."/>
            <person name="Barry K.W."/>
            <person name="Grigoriev I.V."/>
            <person name="Nagy L."/>
            <person name="Hibbett D."/>
            <person name="Henrissat B."/>
            <person name="Matheny P.B."/>
            <person name="Labbe J."/>
            <person name="Martin F."/>
        </authorList>
    </citation>
    <scope>NUCLEOTIDE SEQUENCE</scope>
    <source>
        <strain evidence="1">HHB10654</strain>
    </source>
</reference>
<evidence type="ECO:0000313" key="2">
    <source>
        <dbReference type="Proteomes" id="UP000814140"/>
    </source>
</evidence>
<keyword evidence="2" id="KW-1185">Reference proteome</keyword>
<gene>
    <name evidence="1" type="ORF">BV25DRAFT_1920354</name>
</gene>